<dbReference type="AlphaFoldDB" id="A0AAD8HU61"/>
<sequence length="147" mass="16817">MRAQNKKYQFKGSKGYKEKSRSKAKDEHNSRLSRKVNDIFDGGPTDGGYEGDTSKFTKGKDEYEEKNLKNTLENPMIDKGPQLKPAAGSPLPRSYMGVEDLKLDGATDSVEYLSHLTTKMKVYEVKGRTRHHLFTATLKDKTHQWFR</sequence>
<name>A0AAD8HU61_9APIA</name>
<dbReference type="EMBL" id="JAUIZM010000007">
    <property type="protein sequence ID" value="KAK1372537.1"/>
    <property type="molecule type" value="Genomic_DNA"/>
</dbReference>
<accession>A0AAD8HU61</accession>
<reference evidence="2" key="1">
    <citation type="submission" date="2023-02" db="EMBL/GenBank/DDBJ databases">
        <title>Genome of toxic invasive species Heracleum sosnowskyi carries increased number of genes despite the absence of recent whole-genome duplications.</title>
        <authorList>
            <person name="Schelkunov M."/>
            <person name="Shtratnikova V."/>
            <person name="Makarenko M."/>
            <person name="Klepikova A."/>
            <person name="Omelchenko D."/>
            <person name="Novikova G."/>
            <person name="Obukhova E."/>
            <person name="Bogdanov V."/>
            <person name="Penin A."/>
            <person name="Logacheva M."/>
        </authorList>
    </citation>
    <scope>NUCLEOTIDE SEQUENCE</scope>
    <source>
        <strain evidence="2">Hsosn_3</strain>
        <tissue evidence="2">Leaf</tissue>
    </source>
</reference>
<keyword evidence="3" id="KW-1185">Reference proteome</keyword>
<reference evidence="2" key="2">
    <citation type="submission" date="2023-05" db="EMBL/GenBank/DDBJ databases">
        <authorList>
            <person name="Schelkunov M.I."/>
        </authorList>
    </citation>
    <scope>NUCLEOTIDE SEQUENCE</scope>
    <source>
        <strain evidence="2">Hsosn_3</strain>
        <tissue evidence="2">Leaf</tissue>
    </source>
</reference>
<organism evidence="2 3">
    <name type="scientific">Heracleum sosnowskyi</name>
    <dbReference type="NCBI Taxonomy" id="360622"/>
    <lineage>
        <taxon>Eukaryota</taxon>
        <taxon>Viridiplantae</taxon>
        <taxon>Streptophyta</taxon>
        <taxon>Embryophyta</taxon>
        <taxon>Tracheophyta</taxon>
        <taxon>Spermatophyta</taxon>
        <taxon>Magnoliopsida</taxon>
        <taxon>eudicotyledons</taxon>
        <taxon>Gunneridae</taxon>
        <taxon>Pentapetalae</taxon>
        <taxon>asterids</taxon>
        <taxon>campanulids</taxon>
        <taxon>Apiales</taxon>
        <taxon>Apiaceae</taxon>
        <taxon>Apioideae</taxon>
        <taxon>apioid superclade</taxon>
        <taxon>Tordylieae</taxon>
        <taxon>Tordyliinae</taxon>
        <taxon>Heracleum</taxon>
    </lineage>
</organism>
<feature type="compositionally biased region" description="Basic and acidic residues" evidence="1">
    <location>
        <begin position="15"/>
        <end position="38"/>
    </location>
</feature>
<feature type="region of interest" description="Disordered" evidence="1">
    <location>
        <begin position="1"/>
        <end position="63"/>
    </location>
</feature>
<feature type="compositionally biased region" description="Basic and acidic residues" evidence="1">
    <location>
        <begin position="52"/>
        <end position="63"/>
    </location>
</feature>
<dbReference type="Proteomes" id="UP001237642">
    <property type="component" value="Unassembled WGS sequence"/>
</dbReference>
<gene>
    <name evidence="2" type="ORF">POM88_028730</name>
</gene>
<evidence type="ECO:0000313" key="2">
    <source>
        <dbReference type="EMBL" id="KAK1372537.1"/>
    </source>
</evidence>
<evidence type="ECO:0000256" key="1">
    <source>
        <dbReference type="SAM" id="MobiDB-lite"/>
    </source>
</evidence>
<protein>
    <submittedName>
        <fullName evidence="2">Uncharacterized protein</fullName>
    </submittedName>
</protein>
<evidence type="ECO:0000313" key="3">
    <source>
        <dbReference type="Proteomes" id="UP001237642"/>
    </source>
</evidence>
<comment type="caution">
    <text evidence="2">The sequence shown here is derived from an EMBL/GenBank/DDBJ whole genome shotgun (WGS) entry which is preliminary data.</text>
</comment>
<proteinExistence type="predicted"/>